<organism evidence="4 5">
    <name type="scientific">Acetobacterium wieringae</name>
    <dbReference type="NCBI Taxonomy" id="52694"/>
    <lineage>
        <taxon>Bacteria</taxon>
        <taxon>Bacillati</taxon>
        <taxon>Bacillota</taxon>
        <taxon>Clostridia</taxon>
        <taxon>Eubacteriales</taxon>
        <taxon>Eubacteriaceae</taxon>
        <taxon>Acetobacterium</taxon>
    </lineage>
</organism>
<dbReference type="GO" id="GO:0008774">
    <property type="term" value="F:acetaldehyde dehydrogenase (acetylating) activity"/>
    <property type="evidence" value="ECO:0007669"/>
    <property type="project" value="InterPro"/>
</dbReference>
<dbReference type="InterPro" id="IPR016162">
    <property type="entry name" value="Ald_DH_N"/>
</dbReference>
<dbReference type="InterPro" id="IPR012408">
    <property type="entry name" value="Acetald_propionald_DH-rel"/>
</dbReference>
<name>A0A5D0WMS7_9FIRM</name>
<dbReference type="AlphaFoldDB" id="A0A5D0WMS7"/>
<dbReference type="Proteomes" id="UP000322619">
    <property type="component" value="Unassembled WGS sequence"/>
</dbReference>
<evidence type="ECO:0000259" key="3">
    <source>
        <dbReference type="Pfam" id="PF00171"/>
    </source>
</evidence>
<dbReference type="InterPro" id="IPR016163">
    <property type="entry name" value="Ald_DH_C"/>
</dbReference>
<evidence type="ECO:0000313" key="5">
    <source>
        <dbReference type="Proteomes" id="UP000322619"/>
    </source>
</evidence>
<gene>
    <name evidence="4" type="ORF">FXB42_09260</name>
</gene>
<keyword evidence="2" id="KW-0520">NAD</keyword>
<dbReference type="NCBIfam" id="NF011927">
    <property type="entry name" value="PRK15398.1"/>
    <property type="match status" value="1"/>
</dbReference>
<dbReference type="PIRSF" id="PIRSF036410">
    <property type="entry name" value="EutE_PduP"/>
    <property type="match status" value="1"/>
</dbReference>
<keyword evidence="1" id="KW-0560">Oxidoreductase</keyword>
<evidence type="ECO:0000313" key="4">
    <source>
        <dbReference type="EMBL" id="TYC85575.1"/>
    </source>
</evidence>
<dbReference type="CDD" id="cd07121">
    <property type="entry name" value="ALDH_EutE"/>
    <property type="match status" value="1"/>
</dbReference>
<dbReference type="PANTHER" id="PTHR11699">
    <property type="entry name" value="ALDEHYDE DEHYDROGENASE-RELATED"/>
    <property type="match status" value="1"/>
</dbReference>
<dbReference type="Gene3D" id="3.40.605.10">
    <property type="entry name" value="Aldehyde Dehydrogenase, Chain A, domain 1"/>
    <property type="match status" value="1"/>
</dbReference>
<protein>
    <submittedName>
        <fullName evidence="4">Aldehyde dehydrogenase EutE</fullName>
    </submittedName>
</protein>
<accession>A0A5D0WMS7</accession>
<dbReference type="Gene3D" id="3.40.309.10">
    <property type="entry name" value="Aldehyde Dehydrogenase, Chain A, domain 2"/>
    <property type="match status" value="1"/>
</dbReference>
<dbReference type="InterPro" id="IPR016161">
    <property type="entry name" value="Ald_DH/histidinol_DH"/>
</dbReference>
<evidence type="ECO:0000256" key="2">
    <source>
        <dbReference type="ARBA" id="ARBA00023027"/>
    </source>
</evidence>
<feature type="domain" description="Aldehyde dehydrogenase" evidence="3">
    <location>
        <begin position="48"/>
        <end position="432"/>
    </location>
</feature>
<proteinExistence type="predicted"/>
<dbReference type="EMBL" id="VSLA01000014">
    <property type="protein sequence ID" value="TYC85575.1"/>
    <property type="molecule type" value="Genomic_DNA"/>
</dbReference>
<evidence type="ECO:0000256" key="1">
    <source>
        <dbReference type="ARBA" id="ARBA00023002"/>
    </source>
</evidence>
<comment type="caution">
    <text evidence="4">The sequence shown here is derived from an EMBL/GenBank/DDBJ whole genome shotgun (WGS) entry which is preliminary data.</text>
</comment>
<sequence length="481" mass="52191">MRGKIMCSSIDRDEQDYIKKIVEQISIQMRSNENVSDVSKVQNNCFFDCVNDAVDAAVIAQVELSKCSLKEKEKMITAIREKIRDNVYNLSQKELEETGMGRFEDKVAKHLLTIEKTPGTEDVKPEVYSGDDGLTLIERRPFGVAGCVLPSTAPSCTPIHNAICMIAAGNSVIFSPHPGGKNTSFEAIRLINEAIIEAGGPPNVVVVTKEATIQMANEIMKHPLIDLLVATGGPGVVNSILSSGKKGIGAGPGNPPVLVDETADIPKAAKDIIDGNGFENCIQCIGEKECIVVDCIADLLISEMQQNGAFFIRDKNKIEDLTNIVSLENGSVNKAYIGKDAKIILRDIGINVGDDIKSIIYEVPADHITVVEEYLMPLLPIVRVKNVDEGIKKAVKIEGRRRHSAMIHSRDVRNMTKYAKAIQTTILVKNGPSYSGVGLGGEGFVTMSIAGPTGEGLTRPRTFTREQRCTLCGDLNLRSGL</sequence>
<reference evidence="4 5" key="1">
    <citation type="submission" date="2019-08" db="EMBL/GenBank/DDBJ databases">
        <title>Isolation and enrichment of carboxydotrophic bacteria from anaerobic sludge for the production of bio-based chemicals from syngas.</title>
        <authorList>
            <person name="Antares A.L."/>
            <person name="Moreira J."/>
            <person name="Diender M."/>
            <person name="Parshina S.N."/>
            <person name="Stams A.J.M."/>
            <person name="Alves M."/>
            <person name="Alves J.I."/>
            <person name="Sousa D.Z."/>
        </authorList>
    </citation>
    <scope>NUCLEOTIDE SEQUENCE [LARGE SCALE GENOMIC DNA]</scope>
    <source>
        <strain evidence="4 5">JM</strain>
    </source>
</reference>
<dbReference type="InterPro" id="IPR015590">
    <property type="entry name" value="Aldehyde_DH_dom"/>
</dbReference>
<dbReference type="SUPFAM" id="SSF53720">
    <property type="entry name" value="ALDH-like"/>
    <property type="match status" value="1"/>
</dbReference>
<dbReference type="Pfam" id="PF00171">
    <property type="entry name" value="Aldedh"/>
    <property type="match status" value="1"/>
</dbReference>